<evidence type="ECO:0000313" key="5">
    <source>
        <dbReference type="EMBL" id="CDZ77230.1"/>
    </source>
</evidence>
<dbReference type="Gene3D" id="3.40.1080.10">
    <property type="entry name" value="Glutaconate Coenzyme A-transferase"/>
    <property type="match status" value="1"/>
</dbReference>
<dbReference type="RefSeq" id="WP_043873814.1">
    <property type="nucleotide sequence ID" value="NZ_CCVW01000002.1"/>
</dbReference>
<proteinExistence type="inferred from homology"/>
<evidence type="ECO:0000256" key="1">
    <source>
        <dbReference type="ARBA" id="ARBA00009632"/>
    </source>
</evidence>
<accession>A0A078KRZ2</accession>
<protein>
    <submittedName>
        <fullName evidence="5">Succinyl-CoA:coenzyme A transferase</fullName>
    </submittedName>
</protein>
<organism evidence="5 6">
    <name type="scientific">Legionella massiliensis</name>
    <dbReference type="NCBI Taxonomy" id="1034943"/>
    <lineage>
        <taxon>Bacteria</taxon>
        <taxon>Pseudomonadati</taxon>
        <taxon>Pseudomonadota</taxon>
        <taxon>Gammaproteobacteria</taxon>
        <taxon>Legionellales</taxon>
        <taxon>Legionellaceae</taxon>
        <taxon>Legionella</taxon>
    </lineage>
</organism>
<dbReference type="InterPro" id="IPR037171">
    <property type="entry name" value="NagB/RpiA_transferase-like"/>
</dbReference>
<reference evidence="5 6" key="1">
    <citation type="submission" date="2014-06" db="EMBL/GenBank/DDBJ databases">
        <authorList>
            <person name="Urmite Genomes Urmite Genomes"/>
        </authorList>
    </citation>
    <scope>NUCLEOTIDE SEQUENCE [LARGE SCALE GENOMIC DNA]</scope>
</reference>
<dbReference type="Gene3D" id="3.40.1080.20">
    <property type="entry name" value="Acetyl-CoA hydrolase/transferase C-terminal domain"/>
    <property type="match status" value="1"/>
</dbReference>
<keyword evidence="2 5" id="KW-0808">Transferase</keyword>
<dbReference type="Pfam" id="PF13336">
    <property type="entry name" value="AcetylCoA_hyd_C"/>
    <property type="match status" value="1"/>
</dbReference>
<evidence type="ECO:0000259" key="3">
    <source>
        <dbReference type="Pfam" id="PF02550"/>
    </source>
</evidence>
<feature type="domain" description="Acetyl-CoA hydrolase/transferase N-terminal" evidence="3">
    <location>
        <begin position="5"/>
        <end position="188"/>
    </location>
</feature>
<dbReference type="EMBL" id="CCSB01000002">
    <property type="protein sequence ID" value="CDZ77230.1"/>
    <property type="molecule type" value="Genomic_DNA"/>
</dbReference>
<dbReference type="GO" id="GO:0006083">
    <property type="term" value="P:acetate metabolic process"/>
    <property type="evidence" value="ECO:0007669"/>
    <property type="project" value="InterPro"/>
</dbReference>
<evidence type="ECO:0000259" key="4">
    <source>
        <dbReference type="Pfam" id="PF13336"/>
    </source>
</evidence>
<gene>
    <name evidence="5" type="primary">cat1_1</name>
    <name evidence="5" type="ORF">BN59_01512</name>
</gene>
<dbReference type="GO" id="GO:0008775">
    <property type="term" value="F:acetate CoA-transferase activity"/>
    <property type="evidence" value="ECO:0007669"/>
    <property type="project" value="InterPro"/>
</dbReference>
<evidence type="ECO:0000256" key="2">
    <source>
        <dbReference type="ARBA" id="ARBA00022679"/>
    </source>
</evidence>
<dbReference type="OrthoDB" id="9801795at2"/>
<dbReference type="PANTHER" id="PTHR21432:SF20">
    <property type="entry name" value="ACETYL-COA HYDROLASE"/>
    <property type="match status" value="1"/>
</dbReference>
<sequence length="437" mass="47705">MFYDKLYQSKLVTAEQAVERINNNSTLVVAMGAGAPPALLSAIAQRVLHNDLQNLSVYYKIATRHLADTLLTEKVLEKIRAHSFFVAGIDHNIIKEQQQTGKKLLSFVPCNFSQIPRVLREIIKVNTFIITVSPMDSGGYFSMGTNNDYASTAVRQCDQLLLEVNPNMPRVFGQSQIHVSQAAAIVENTAPLIEFPSASPSEKDIKIGKLVAPLVPDGATIQLGIGKVPEGIARALEGHKNLGIHTELFSNAMTQLIHKGVINGNNKFMNPQKHVFTVALGDKNTYEYMNNNSAMESYSSEYVNGINTIALQNNFVSINTAISVDLYGQVNAEFIEGHEYSGSGGQFDFVKGAALAKNGISVIALHSSAKNGAVSTIVPKVEMVTDVRMDVEYIVTENGIVNLRGKSTKERALALIEIADPKFQEELIQAAQKLTLI</sequence>
<dbReference type="eggNOG" id="COG0427">
    <property type="taxonomic scope" value="Bacteria"/>
</dbReference>
<dbReference type="InterPro" id="IPR003702">
    <property type="entry name" value="ActCoA_hydro_N"/>
</dbReference>
<dbReference type="InterPro" id="IPR038460">
    <property type="entry name" value="AcetylCoA_hyd_C_sf"/>
</dbReference>
<keyword evidence="6" id="KW-1185">Reference proteome</keyword>
<dbReference type="InterPro" id="IPR026888">
    <property type="entry name" value="AcetylCoA_hyd_C"/>
</dbReference>
<comment type="similarity">
    <text evidence="1">Belongs to the acetyl-CoA hydrolase/transferase family.</text>
</comment>
<dbReference type="AlphaFoldDB" id="A0A078KRZ2"/>
<feature type="domain" description="Acetyl-CoA hydrolase/transferase C-terminal" evidence="4">
    <location>
        <begin position="281"/>
        <end position="431"/>
    </location>
</feature>
<name>A0A078KRZ2_9GAMM</name>
<dbReference type="Gene3D" id="3.30.750.70">
    <property type="entry name" value="4-hydroxybutyrate coenzyme like domains"/>
    <property type="match status" value="1"/>
</dbReference>
<dbReference type="SUPFAM" id="SSF100950">
    <property type="entry name" value="NagB/RpiA/CoA transferase-like"/>
    <property type="match status" value="2"/>
</dbReference>
<evidence type="ECO:0000313" key="6">
    <source>
        <dbReference type="Proteomes" id="UP000044071"/>
    </source>
</evidence>
<dbReference type="InterPro" id="IPR046433">
    <property type="entry name" value="ActCoA_hydro"/>
</dbReference>
<dbReference type="Pfam" id="PF02550">
    <property type="entry name" value="AcetylCoA_hydro"/>
    <property type="match status" value="1"/>
</dbReference>
<dbReference type="Proteomes" id="UP000044071">
    <property type="component" value="Unassembled WGS sequence"/>
</dbReference>
<dbReference type="PANTHER" id="PTHR21432">
    <property type="entry name" value="ACETYL-COA HYDROLASE-RELATED"/>
    <property type="match status" value="1"/>
</dbReference>
<dbReference type="STRING" id="1034943.BN59_01512"/>